<keyword evidence="1" id="KW-1185">Reference proteome</keyword>
<dbReference type="KEGG" id="gfs:119635450"/>
<name>A0A8U0WNC0_9MUSC</name>
<dbReference type="SUPFAM" id="SSF52540">
    <property type="entry name" value="P-loop containing nucleoside triphosphate hydrolases"/>
    <property type="match status" value="1"/>
</dbReference>
<proteinExistence type="predicted"/>
<dbReference type="InterPro" id="IPR027417">
    <property type="entry name" value="P-loop_NTPase"/>
</dbReference>
<protein>
    <submittedName>
        <fullName evidence="2">Uncharacterized protein LOC119635450</fullName>
    </submittedName>
</protein>
<dbReference type="RefSeq" id="XP_037886189.1">
    <property type="nucleotide sequence ID" value="XM_038030261.1"/>
</dbReference>
<dbReference type="SUPFAM" id="SSF52047">
    <property type="entry name" value="RNI-like"/>
    <property type="match status" value="1"/>
</dbReference>
<dbReference type="Gene3D" id="3.40.50.300">
    <property type="entry name" value="P-loop containing nucleotide triphosphate hydrolases"/>
    <property type="match status" value="1"/>
</dbReference>
<dbReference type="GeneID" id="119635450"/>
<dbReference type="InterPro" id="IPR032675">
    <property type="entry name" value="LRR_dom_sf"/>
</dbReference>
<accession>A0A8U0WNC0</accession>
<reference evidence="2" key="1">
    <citation type="submission" date="2025-08" db="UniProtKB">
        <authorList>
            <consortium name="RefSeq"/>
        </authorList>
    </citation>
    <scope>IDENTIFICATION</scope>
    <source>
        <tissue evidence="2">Whole body pupa</tissue>
    </source>
</reference>
<dbReference type="AlphaFoldDB" id="A0A8U0WNC0"/>
<sequence length="635" mass="73199">MDLSSLRYDRGVRADLNKFSNLKSLLMPYNRLSVCQLTWTIVGSNQLSLANLEKLDVAVSDSVAYSLDMIAMCASSLHWLKLRLGVHTYLVLKSKLIETFQKLTQLKDIDVGCTTIEAKRTILENIPKETRLRTIMLGNDSVDDDLLELIGRKWATSLKCLHLTCNEITKNTVKQLNSLSGNLRNLQLSQRCSPTDLLASIVLKVNKKLTEIKIFGVTLSGYALPVVVERLPNLKKFDLHFSHNERVIFDPYIDDLTEGMYSVFQRLTHMRHLVLTAPCILHDINCLRSQPNISNLKRLKTLKSCWFPIKTLQMLNIKCTFKELIKLHLKACRRYKKPTVSDLLDISKYFPALEELHIVNFDCNDNDIQEAHTYMKSYPLVFENPKEVLEELFRIYIKRFATFNGGSKYCDPRKDINPGKILTSIRKNWIIHQEVALKDLEIALRNEYTLNSVALVGPIGVGKSLVVNSLIANFPWPDNVHTYAWNTNVRDEAEKFYMLRMIIQQFSDCGRNLLIIENLQDSDHALVPLLSELIKRTVNKHKKIIVFYVFNLSSDEYLREEQQKFLTKSLPLVNIVNFNAFTEKELKDCIYREMRVEKINLKPEDFNRITLTIDVAQSGCRNVNEKVLSYGSVKT</sequence>
<dbReference type="Gene3D" id="3.80.10.10">
    <property type="entry name" value="Ribonuclease Inhibitor"/>
    <property type="match status" value="1"/>
</dbReference>
<evidence type="ECO:0000313" key="2">
    <source>
        <dbReference type="RefSeq" id="XP_037886189.1"/>
    </source>
</evidence>
<dbReference type="Proteomes" id="UP000092443">
    <property type="component" value="Unplaced"/>
</dbReference>
<organism evidence="1 2">
    <name type="scientific">Glossina fuscipes</name>
    <dbReference type="NCBI Taxonomy" id="7396"/>
    <lineage>
        <taxon>Eukaryota</taxon>
        <taxon>Metazoa</taxon>
        <taxon>Ecdysozoa</taxon>
        <taxon>Arthropoda</taxon>
        <taxon>Hexapoda</taxon>
        <taxon>Insecta</taxon>
        <taxon>Pterygota</taxon>
        <taxon>Neoptera</taxon>
        <taxon>Endopterygota</taxon>
        <taxon>Diptera</taxon>
        <taxon>Brachycera</taxon>
        <taxon>Muscomorpha</taxon>
        <taxon>Hippoboscoidea</taxon>
        <taxon>Glossinidae</taxon>
        <taxon>Glossina</taxon>
    </lineage>
</organism>
<gene>
    <name evidence="2" type="primary">LOC119635450</name>
</gene>
<evidence type="ECO:0000313" key="1">
    <source>
        <dbReference type="Proteomes" id="UP000092443"/>
    </source>
</evidence>